<sequence length="247" mass="25479">MTQRLAGKVAVITGATSGIGLATARLFAEHGATLFLNDLDRDNLTQVAAQLGARAIPGDISRMADLDALYDVVGTEAGGIDIVMANAGIAEFARVEDVTEELFDRIFSVNAKGTYFTVQKALPLLRSGAAVILTGSIAAVSGVPGMGVYTATKAAIHNYARGWTAELAPRGIRVNVVAPGIVDTPGLRVPGQTDNYDAMLDQMVSAVPLGRIGVPEDVAKVALFLASGDSGYLSGSVIFADGGMAQV</sequence>
<comment type="catalytic activity">
    <reaction evidence="3">
        <text>2,5-dichlorocyclohexa-2,5-dien-1,4-diol + NAD(+) = 2,5-dichlorohydroquinone + NADH + H(+)</text>
        <dbReference type="Rhea" id="RHEA:15741"/>
        <dbReference type="ChEBI" id="CHEBI:15378"/>
        <dbReference type="ChEBI" id="CHEBI:27545"/>
        <dbReference type="ChEBI" id="CHEBI:28975"/>
        <dbReference type="ChEBI" id="CHEBI:57540"/>
        <dbReference type="ChEBI" id="CHEBI:57945"/>
    </reaction>
</comment>
<dbReference type="PANTHER" id="PTHR42760:SF133">
    <property type="entry name" value="3-OXOACYL-[ACYL-CARRIER-PROTEIN] REDUCTASE"/>
    <property type="match status" value="1"/>
</dbReference>
<evidence type="ECO:0000313" key="5">
    <source>
        <dbReference type="Proteomes" id="UP000549617"/>
    </source>
</evidence>
<dbReference type="PANTHER" id="PTHR42760">
    <property type="entry name" value="SHORT-CHAIN DEHYDROGENASES/REDUCTASES FAMILY MEMBER"/>
    <property type="match status" value="1"/>
</dbReference>
<dbReference type="PRINTS" id="PR00080">
    <property type="entry name" value="SDRFAMILY"/>
</dbReference>
<dbReference type="GO" id="GO:0016616">
    <property type="term" value="F:oxidoreductase activity, acting on the CH-OH group of donors, NAD or NADP as acceptor"/>
    <property type="evidence" value="ECO:0007669"/>
    <property type="project" value="TreeGrafter"/>
</dbReference>
<organism evidence="4 5">
    <name type="scientific">Sphingobium boeckii</name>
    <dbReference type="NCBI Taxonomy" id="1082345"/>
    <lineage>
        <taxon>Bacteria</taxon>
        <taxon>Pseudomonadati</taxon>
        <taxon>Pseudomonadota</taxon>
        <taxon>Alphaproteobacteria</taxon>
        <taxon>Sphingomonadales</taxon>
        <taxon>Sphingomonadaceae</taxon>
        <taxon>Sphingobium</taxon>
    </lineage>
</organism>
<dbReference type="InterPro" id="IPR036291">
    <property type="entry name" value="NAD(P)-bd_dom_sf"/>
</dbReference>
<protein>
    <submittedName>
        <fullName evidence="4">NAD(P)-dependent dehydrogenase (Short-subunit alcohol dehydrogenase family)</fullName>
    </submittedName>
</protein>
<dbReference type="EMBL" id="JACIJC010000001">
    <property type="protein sequence ID" value="MBB5684818.1"/>
    <property type="molecule type" value="Genomic_DNA"/>
</dbReference>
<dbReference type="GO" id="GO:0048038">
    <property type="term" value="F:quinone binding"/>
    <property type="evidence" value="ECO:0007669"/>
    <property type="project" value="TreeGrafter"/>
</dbReference>
<dbReference type="Gene3D" id="3.40.50.720">
    <property type="entry name" value="NAD(P)-binding Rossmann-like Domain"/>
    <property type="match status" value="1"/>
</dbReference>
<evidence type="ECO:0000256" key="1">
    <source>
        <dbReference type="ARBA" id="ARBA00006484"/>
    </source>
</evidence>
<accession>A0A7W9AFP1</accession>
<dbReference type="InterPro" id="IPR002347">
    <property type="entry name" value="SDR_fam"/>
</dbReference>
<evidence type="ECO:0000313" key="4">
    <source>
        <dbReference type="EMBL" id="MBB5684818.1"/>
    </source>
</evidence>
<dbReference type="GO" id="GO:0006633">
    <property type="term" value="P:fatty acid biosynthetic process"/>
    <property type="evidence" value="ECO:0007669"/>
    <property type="project" value="TreeGrafter"/>
</dbReference>
<dbReference type="AlphaFoldDB" id="A0A7W9AFP1"/>
<dbReference type="RefSeq" id="WP_184015445.1">
    <property type="nucleotide sequence ID" value="NZ_JACIJC010000001.1"/>
</dbReference>
<keyword evidence="2" id="KW-0560">Oxidoreductase</keyword>
<evidence type="ECO:0000256" key="2">
    <source>
        <dbReference type="ARBA" id="ARBA00023002"/>
    </source>
</evidence>
<dbReference type="CDD" id="cd05233">
    <property type="entry name" value="SDR_c"/>
    <property type="match status" value="1"/>
</dbReference>
<dbReference type="FunFam" id="3.40.50.720:FF:000084">
    <property type="entry name" value="Short-chain dehydrogenase reductase"/>
    <property type="match status" value="1"/>
</dbReference>
<dbReference type="Proteomes" id="UP000549617">
    <property type="component" value="Unassembled WGS sequence"/>
</dbReference>
<dbReference type="SUPFAM" id="SSF51735">
    <property type="entry name" value="NAD(P)-binding Rossmann-fold domains"/>
    <property type="match status" value="1"/>
</dbReference>
<reference evidence="4 5" key="1">
    <citation type="submission" date="2020-08" db="EMBL/GenBank/DDBJ databases">
        <title>Genomic Encyclopedia of Type Strains, Phase IV (KMG-IV): sequencing the most valuable type-strain genomes for metagenomic binning, comparative biology and taxonomic classification.</title>
        <authorList>
            <person name="Goeker M."/>
        </authorList>
    </citation>
    <scope>NUCLEOTIDE SEQUENCE [LARGE SCALE GENOMIC DNA]</scope>
    <source>
        <strain evidence="4 5">DSM 25079</strain>
    </source>
</reference>
<proteinExistence type="inferred from homology"/>
<comment type="similarity">
    <text evidence="1">Belongs to the short-chain dehydrogenases/reductases (SDR) family.</text>
</comment>
<dbReference type="PRINTS" id="PR00081">
    <property type="entry name" value="GDHRDH"/>
</dbReference>
<dbReference type="Pfam" id="PF13561">
    <property type="entry name" value="adh_short_C2"/>
    <property type="match status" value="1"/>
</dbReference>
<comment type="caution">
    <text evidence="4">The sequence shown here is derived from an EMBL/GenBank/DDBJ whole genome shotgun (WGS) entry which is preliminary data.</text>
</comment>
<name>A0A7W9AFP1_9SPHN</name>
<evidence type="ECO:0000256" key="3">
    <source>
        <dbReference type="ARBA" id="ARBA00051383"/>
    </source>
</evidence>
<gene>
    <name evidence="4" type="ORF">FHS49_000809</name>
</gene>
<keyword evidence="5" id="KW-1185">Reference proteome</keyword>